<dbReference type="PROSITE" id="PS00792">
    <property type="entry name" value="DHPS_1"/>
    <property type="match status" value="1"/>
</dbReference>
<proteinExistence type="inferred from homology"/>
<comment type="function">
    <text evidence="9">Catalyzes the condensation of para-aminobenzoate (pABA) with 6-hydroxymethyl-7,8-dihydropterin diphosphate (DHPt-PP) to form 7,8-dihydropteroate (H2Pte), the immediate precursor of folate derivatives.</text>
</comment>
<dbReference type="EC" id="2.5.1.15" evidence="4 9"/>
<dbReference type="SUPFAM" id="SSF51717">
    <property type="entry name" value="Dihydropteroate synthetase-like"/>
    <property type="match status" value="1"/>
</dbReference>
<evidence type="ECO:0000256" key="4">
    <source>
        <dbReference type="ARBA" id="ARBA00012458"/>
    </source>
</evidence>
<evidence type="ECO:0000256" key="9">
    <source>
        <dbReference type="RuleBase" id="RU361205"/>
    </source>
</evidence>
<evidence type="ECO:0000256" key="3">
    <source>
        <dbReference type="ARBA" id="ARBA00004763"/>
    </source>
</evidence>
<name>A0A1M4YXL7_9GAMM</name>
<accession>A0A1M4YXL7</accession>
<evidence type="ECO:0000256" key="7">
    <source>
        <dbReference type="ARBA" id="ARBA00022842"/>
    </source>
</evidence>
<keyword evidence="8 9" id="KW-0289">Folate biosynthesis</keyword>
<comment type="cofactor">
    <cofactor evidence="2 9">
        <name>Mg(2+)</name>
        <dbReference type="ChEBI" id="CHEBI:18420"/>
    </cofactor>
</comment>
<dbReference type="InterPro" id="IPR000489">
    <property type="entry name" value="Pterin-binding_dom"/>
</dbReference>
<comment type="catalytic activity">
    <reaction evidence="1">
        <text>(7,8-dihydropterin-6-yl)methyl diphosphate + 4-aminobenzoate = 7,8-dihydropteroate + diphosphate</text>
        <dbReference type="Rhea" id="RHEA:19949"/>
        <dbReference type="ChEBI" id="CHEBI:17836"/>
        <dbReference type="ChEBI" id="CHEBI:17839"/>
        <dbReference type="ChEBI" id="CHEBI:33019"/>
        <dbReference type="ChEBI" id="CHEBI:72950"/>
        <dbReference type="EC" id="2.5.1.15"/>
    </reaction>
</comment>
<gene>
    <name evidence="11" type="ORF">SAMN04487965_1380</name>
</gene>
<evidence type="ECO:0000313" key="12">
    <source>
        <dbReference type="Proteomes" id="UP000184170"/>
    </source>
</evidence>
<reference evidence="12" key="1">
    <citation type="submission" date="2016-11" db="EMBL/GenBank/DDBJ databases">
        <authorList>
            <person name="Varghese N."/>
            <person name="Submissions S."/>
        </authorList>
    </citation>
    <scope>NUCLEOTIDE SEQUENCE [LARGE SCALE GENOMIC DNA]</scope>
    <source>
        <strain evidence="12">CGMCC 1.7063</strain>
    </source>
</reference>
<dbReference type="STRING" id="494016.SAMN04487965_1380"/>
<dbReference type="EMBL" id="FQVA01000001">
    <property type="protein sequence ID" value="SHF10533.1"/>
    <property type="molecule type" value="Genomic_DNA"/>
</dbReference>
<evidence type="ECO:0000313" key="11">
    <source>
        <dbReference type="EMBL" id="SHF10533.1"/>
    </source>
</evidence>
<feature type="domain" description="Pterin-binding" evidence="10">
    <location>
        <begin position="15"/>
        <end position="272"/>
    </location>
</feature>
<keyword evidence="5 9" id="KW-0808">Transferase</keyword>
<sequence>MKLNCGKHTLDLSRPVVMGILNATPDSFSDGGSYYAGGALNLDLVLRRAEQMLREGAAIIDVGGESTRPGAAPVSEQEELDRVVPVVEAISANLGAVISVDTSTAAVITASAAAGAGLINDVRALERPGALDAAAGTDLPVCLMHMQGQPGSMQQAPHYDDVVAEVGAYLRERMRTCEEAGINRARLIFDPGFGFGKTDEHNLALLRHMAQLAPADIPLLAGLSRKSMIGRLLQREVDERLPGSLALAMLAAQRGARILRVHDVAATVDVLKMQQLVDNPNQ</sequence>
<dbReference type="RefSeq" id="WP_073273020.1">
    <property type="nucleotide sequence ID" value="NZ_FQVA01000001.1"/>
</dbReference>
<organism evidence="11 12">
    <name type="scientific">Microbulbifer donghaiensis</name>
    <dbReference type="NCBI Taxonomy" id="494016"/>
    <lineage>
        <taxon>Bacteria</taxon>
        <taxon>Pseudomonadati</taxon>
        <taxon>Pseudomonadota</taxon>
        <taxon>Gammaproteobacteria</taxon>
        <taxon>Cellvibrionales</taxon>
        <taxon>Microbulbiferaceae</taxon>
        <taxon>Microbulbifer</taxon>
    </lineage>
</organism>
<dbReference type="GO" id="GO:0046656">
    <property type="term" value="P:folic acid biosynthetic process"/>
    <property type="evidence" value="ECO:0007669"/>
    <property type="project" value="UniProtKB-KW"/>
</dbReference>
<dbReference type="NCBIfam" id="TIGR01496">
    <property type="entry name" value="DHPS"/>
    <property type="match status" value="1"/>
</dbReference>
<dbReference type="OrthoDB" id="9811744at2"/>
<dbReference type="Gene3D" id="3.20.20.20">
    <property type="entry name" value="Dihydropteroate synthase-like"/>
    <property type="match status" value="1"/>
</dbReference>
<keyword evidence="7 9" id="KW-0460">Magnesium</keyword>
<evidence type="ECO:0000256" key="2">
    <source>
        <dbReference type="ARBA" id="ARBA00001946"/>
    </source>
</evidence>
<comment type="similarity">
    <text evidence="9">Belongs to the DHPS family.</text>
</comment>
<dbReference type="GO" id="GO:0005829">
    <property type="term" value="C:cytosol"/>
    <property type="evidence" value="ECO:0007669"/>
    <property type="project" value="TreeGrafter"/>
</dbReference>
<keyword evidence="6 9" id="KW-0479">Metal-binding</keyword>
<dbReference type="UniPathway" id="UPA00077">
    <property type="reaction ID" value="UER00156"/>
</dbReference>
<dbReference type="Pfam" id="PF00809">
    <property type="entry name" value="Pterin_bind"/>
    <property type="match status" value="1"/>
</dbReference>
<evidence type="ECO:0000256" key="1">
    <source>
        <dbReference type="ARBA" id="ARBA00000012"/>
    </source>
</evidence>
<dbReference type="GO" id="GO:0046654">
    <property type="term" value="P:tetrahydrofolate biosynthetic process"/>
    <property type="evidence" value="ECO:0007669"/>
    <property type="project" value="UniProtKB-UniPathway"/>
</dbReference>
<dbReference type="InterPro" id="IPR011005">
    <property type="entry name" value="Dihydropteroate_synth-like_sf"/>
</dbReference>
<dbReference type="GO" id="GO:0046872">
    <property type="term" value="F:metal ion binding"/>
    <property type="evidence" value="ECO:0007669"/>
    <property type="project" value="UniProtKB-KW"/>
</dbReference>
<dbReference type="InterPro" id="IPR045031">
    <property type="entry name" value="DHP_synth-like"/>
</dbReference>
<dbReference type="PROSITE" id="PS00793">
    <property type="entry name" value="DHPS_2"/>
    <property type="match status" value="1"/>
</dbReference>
<comment type="pathway">
    <text evidence="3 9">Cofactor biosynthesis; tetrahydrofolate biosynthesis; 7,8-dihydrofolate from 2-amino-4-hydroxy-6-hydroxymethyl-7,8-dihydropteridine diphosphate and 4-aminobenzoate: step 1/2.</text>
</comment>
<dbReference type="PROSITE" id="PS50972">
    <property type="entry name" value="PTERIN_BINDING"/>
    <property type="match status" value="1"/>
</dbReference>
<dbReference type="GO" id="GO:0004156">
    <property type="term" value="F:dihydropteroate synthase activity"/>
    <property type="evidence" value="ECO:0007669"/>
    <property type="project" value="UniProtKB-EC"/>
</dbReference>
<dbReference type="PANTHER" id="PTHR20941">
    <property type="entry name" value="FOLATE SYNTHESIS PROTEINS"/>
    <property type="match status" value="1"/>
</dbReference>
<dbReference type="Proteomes" id="UP000184170">
    <property type="component" value="Unassembled WGS sequence"/>
</dbReference>
<evidence type="ECO:0000256" key="6">
    <source>
        <dbReference type="ARBA" id="ARBA00022723"/>
    </source>
</evidence>
<evidence type="ECO:0000259" key="10">
    <source>
        <dbReference type="PROSITE" id="PS50972"/>
    </source>
</evidence>
<dbReference type="CDD" id="cd00739">
    <property type="entry name" value="DHPS"/>
    <property type="match status" value="1"/>
</dbReference>
<dbReference type="InterPro" id="IPR006390">
    <property type="entry name" value="DHP_synth_dom"/>
</dbReference>
<evidence type="ECO:0000256" key="8">
    <source>
        <dbReference type="ARBA" id="ARBA00022909"/>
    </source>
</evidence>
<protein>
    <recommendedName>
        <fullName evidence="4 9">Dihydropteroate synthase</fullName>
        <shortName evidence="9">DHPS</shortName>
        <ecNumber evidence="4 9">2.5.1.15</ecNumber>
    </recommendedName>
    <alternativeName>
        <fullName evidence="9">Dihydropteroate pyrophosphorylase</fullName>
    </alternativeName>
</protein>
<dbReference type="PANTHER" id="PTHR20941:SF1">
    <property type="entry name" value="FOLIC ACID SYNTHESIS PROTEIN FOL1"/>
    <property type="match status" value="1"/>
</dbReference>
<evidence type="ECO:0000256" key="5">
    <source>
        <dbReference type="ARBA" id="ARBA00022679"/>
    </source>
</evidence>
<keyword evidence="12" id="KW-1185">Reference proteome</keyword>
<dbReference type="AlphaFoldDB" id="A0A1M4YXL7"/>